<keyword evidence="4" id="KW-0804">Transcription</keyword>
<keyword evidence="3 6" id="KW-0238">DNA-binding</keyword>
<evidence type="ECO:0000313" key="7">
    <source>
        <dbReference type="Proteomes" id="UP000182692"/>
    </source>
</evidence>
<dbReference type="Pfam" id="PF03466">
    <property type="entry name" value="LysR_substrate"/>
    <property type="match status" value="1"/>
</dbReference>
<gene>
    <name evidence="6" type="ORF">SAMN03084138_00868</name>
</gene>
<comment type="similarity">
    <text evidence="1">Belongs to the LysR transcriptional regulatory family.</text>
</comment>
<dbReference type="GeneID" id="35872406"/>
<dbReference type="SUPFAM" id="SSF46785">
    <property type="entry name" value="Winged helix' DNA-binding domain"/>
    <property type="match status" value="1"/>
</dbReference>
<evidence type="ECO:0000256" key="2">
    <source>
        <dbReference type="ARBA" id="ARBA00023015"/>
    </source>
</evidence>
<dbReference type="InterPro" id="IPR000847">
    <property type="entry name" value="LysR_HTH_N"/>
</dbReference>
<protein>
    <submittedName>
        <fullName evidence="6">DNA-binding transcriptional regulator, LysR family</fullName>
    </submittedName>
</protein>
<evidence type="ECO:0000256" key="4">
    <source>
        <dbReference type="ARBA" id="ARBA00023163"/>
    </source>
</evidence>
<dbReference type="Proteomes" id="UP000182692">
    <property type="component" value="Unassembled WGS sequence"/>
</dbReference>
<reference evidence="6 7" key="1">
    <citation type="submission" date="2016-10" db="EMBL/GenBank/DDBJ databases">
        <authorList>
            <person name="de Groot N.N."/>
        </authorList>
    </citation>
    <scope>NUCLEOTIDE SEQUENCE [LARGE SCALE GENOMIC DNA]</scope>
    <source>
        <strain evidence="6 7">DSM 15893</strain>
    </source>
</reference>
<dbReference type="AlphaFoldDB" id="A0A1I5LA84"/>
<dbReference type="GO" id="GO:0000976">
    <property type="term" value="F:transcription cis-regulatory region binding"/>
    <property type="evidence" value="ECO:0007669"/>
    <property type="project" value="TreeGrafter"/>
</dbReference>
<dbReference type="Gene3D" id="3.40.190.290">
    <property type="match status" value="1"/>
</dbReference>
<dbReference type="SUPFAM" id="SSF53850">
    <property type="entry name" value="Periplasmic binding protein-like II"/>
    <property type="match status" value="1"/>
</dbReference>
<organism evidence="6 7">
    <name type="scientific">Enterovibrio norvegicus DSM 15893</name>
    <dbReference type="NCBI Taxonomy" id="1121869"/>
    <lineage>
        <taxon>Bacteria</taxon>
        <taxon>Pseudomonadati</taxon>
        <taxon>Pseudomonadota</taxon>
        <taxon>Gammaproteobacteria</taxon>
        <taxon>Vibrionales</taxon>
        <taxon>Vibrionaceae</taxon>
        <taxon>Enterovibrio</taxon>
    </lineage>
</organism>
<dbReference type="Pfam" id="PF00126">
    <property type="entry name" value="HTH_1"/>
    <property type="match status" value="1"/>
</dbReference>
<evidence type="ECO:0000256" key="1">
    <source>
        <dbReference type="ARBA" id="ARBA00009437"/>
    </source>
</evidence>
<dbReference type="PANTHER" id="PTHR30126">
    <property type="entry name" value="HTH-TYPE TRANSCRIPTIONAL REGULATOR"/>
    <property type="match status" value="1"/>
</dbReference>
<dbReference type="FunFam" id="1.10.10.10:FF:000001">
    <property type="entry name" value="LysR family transcriptional regulator"/>
    <property type="match status" value="1"/>
</dbReference>
<dbReference type="InterPro" id="IPR005119">
    <property type="entry name" value="LysR_subst-bd"/>
</dbReference>
<feature type="domain" description="HTH lysR-type" evidence="5">
    <location>
        <begin position="1"/>
        <end position="58"/>
    </location>
</feature>
<dbReference type="OrthoDB" id="646694at2"/>
<dbReference type="STRING" id="1121869.SAMN03084138_00868"/>
<evidence type="ECO:0000313" key="6">
    <source>
        <dbReference type="EMBL" id="SFO93631.1"/>
    </source>
</evidence>
<accession>A0A1I5LA84</accession>
<dbReference type="InterPro" id="IPR036390">
    <property type="entry name" value="WH_DNA-bd_sf"/>
</dbReference>
<evidence type="ECO:0000256" key="3">
    <source>
        <dbReference type="ARBA" id="ARBA00023125"/>
    </source>
</evidence>
<dbReference type="InterPro" id="IPR036388">
    <property type="entry name" value="WH-like_DNA-bd_sf"/>
</dbReference>
<dbReference type="Gene3D" id="1.10.10.10">
    <property type="entry name" value="Winged helix-like DNA-binding domain superfamily/Winged helix DNA-binding domain"/>
    <property type="match status" value="1"/>
</dbReference>
<dbReference type="PANTHER" id="PTHR30126:SF91">
    <property type="entry name" value="LYSR FAMILY TRANSCRIPTIONAL REGULATOR"/>
    <property type="match status" value="1"/>
</dbReference>
<dbReference type="RefSeq" id="WP_074925432.1">
    <property type="nucleotide sequence ID" value="NZ_FOWR01000005.1"/>
</dbReference>
<name>A0A1I5LA84_9GAMM</name>
<evidence type="ECO:0000259" key="5">
    <source>
        <dbReference type="PROSITE" id="PS50931"/>
    </source>
</evidence>
<dbReference type="PROSITE" id="PS50931">
    <property type="entry name" value="HTH_LYSR"/>
    <property type="match status" value="1"/>
</dbReference>
<keyword evidence="2" id="KW-0805">Transcription regulation</keyword>
<sequence length="323" mass="36145">MRIENFEAFVKIAHLRSFTQAAEECFCTQATISQRIKNLENYYKTQLLDRVGRDVKLTVAGQRVLPHCEAVIKAIRDSKNELVILNKLSTGELNVCSSNTPGTYILPQALSDFHLLYPSVNIESQIKYAKDVISEVSYGRECELGFVSQPAETGLDDKKLHFEPLLRDRLTVIVSPQHPMVLTKWEGKTSIPLSELHGLSLLTSNRKSTTVKNVERTSGTKVNFKQVVALGSMEAVKKAVELNTGVAIASHFLIQDEVKKGRLLSFSIDDVFINRYIMLVHRKNVSLSPVARAFIKKLKEDLIANYPKLYCGFSGQTGSNSNI</sequence>
<proteinExistence type="inferred from homology"/>
<dbReference type="GO" id="GO:0003700">
    <property type="term" value="F:DNA-binding transcription factor activity"/>
    <property type="evidence" value="ECO:0007669"/>
    <property type="project" value="InterPro"/>
</dbReference>
<dbReference type="EMBL" id="FOWR01000005">
    <property type="protein sequence ID" value="SFO93631.1"/>
    <property type="molecule type" value="Genomic_DNA"/>
</dbReference>